<dbReference type="InterPro" id="IPR014767">
    <property type="entry name" value="DAD_dom"/>
</dbReference>
<proteinExistence type="predicted"/>
<dbReference type="Gene3D" id="6.10.30.30">
    <property type="match status" value="1"/>
</dbReference>
<dbReference type="PROSITE" id="PS51444">
    <property type="entry name" value="FH2"/>
    <property type="match status" value="1"/>
</dbReference>
<evidence type="ECO:0000313" key="3">
    <source>
        <dbReference type="EMBL" id="CAH1777866.1"/>
    </source>
</evidence>
<feature type="non-terminal residue" evidence="3">
    <location>
        <position position="599"/>
    </location>
</feature>
<dbReference type="PROSITE" id="PS51231">
    <property type="entry name" value="DAD"/>
    <property type="match status" value="1"/>
</dbReference>
<dbReference type="AlphaFoldDB" id="A0A8J1THG7"/>
<keyword evidence="1" id="KW-0175">Coiled coil</keyword>
<organism evidence="3 4">
    <name type="scientific">Owenia fusiformis</name>
    <name type="common">Polychaete worm</name>
    <dbReference type="NCBI Taxonomy" id="6347"/>
    <lineage>
        <taxon>Eukaryota</taxon>
        <taxon>Metazoa</taxon>
        <taxon>Spiralia</taxon>
        <taxon>Lophotrochozoa</taxon>
        <taxon>Annelida</taxon>
        <taxon>Polychaeta</taxon>
        <taxon>Sedentaria</taxon>
        <taxon>Canalipalpata</taxon>
        <taxon>Sabellida</taxon>
        <taxon>Oweniida</taxon>
        <taxon>Oweniidae</taxon>
        <taxon>Owenia</taxon>
    </lineage>
</organism>
<dbReference type="Proteomes" id="UP000749559">
    <property type="component" value="Unassembled WGS sequence"/>
</dbReference>
<dbReference type="SMART" id="SM00498">
    <property type="entry name" value="FH2"/>
    <property type="match status" value="1"/>
</dbReference>
<dbReference type="GO" id="GO:0005884">
    <property type="term" value="C:actin filament"/>
    <property type="evidence" value="ECO:0007669"/>
    <property type="project" value="TreeGrafter"/>
</dbReference>
<dbReference type="OrthoDB" id="1104827at2759"/>
<feature type="region of interest" description="Disordered" evidence="2">
    <location>
        <begin position="1"/>
        <end position="55"/>
    </location>
</feature>
<feature type="compositionally biased region" description="Basic and acidic residues" evidence="2">
    <location>
        <begin position="444"/>
        <end position="460"/>
    </location>
</feature>
<gene>
    <name evidence="3" type="ORF">OFUS_LOCUS4858</name>
</gene>
<evidence type="ECO:0000256" key="1">
    <source>
        <dbReference type="SAM" id="Coils"/>
    </source>
</evidence>
<feature type="compositionally biased region" description="Pro residues" evidence="2">
    <location>
        <begin position="1"/>
        <end position="50"/>
    </location>
</feature>
<protein>
    <submittedName>
        <fullName evidence="3">Uncharacterized protein</fullName>
    </submittedName>
</protein>
<dbReference type="Gene3D" id="1.20.58.630">
    <property type="match status" value="1"/>
</dbReference>
<dbReference type="GO" id="GO:0030041">
    <property type="term" value="P:actin filament polymerization"/>
    <property type="evidence" value="ECO:0007669"/>
    <property type="project" value="TreeGrafter"/>
</dbReference>
<dbReference type="Pfam" id="PF02181">
    <property type="entry name" value="FH2"/>
    <property type="match status" value="1"/>
</dbReference>
<evidence type="ECO:0000256" key="2">
    <source>
        <dbReference type="SAM" id="MobiDB-lite"/>
    </source>
</evidence>
<dbReference type="PANTHER" id="PTHR45691">
    <property type="entry name" value="PROTEIN DIAPHANOUS"/>
    <property type="match status" value="1"/>
</dbReference>
<dbReference type="InterPro" id="IPR042201">
    <property type="entry name" value="FH2_Formin_sf"/>
</dbReference>
<feature type="compositionally biased region" description="Polar residues" evidence="2">
    <location>
        <begin position="525"/>
        <end position="539"/>
    </location>
</feature>
<accession>A0A8J1THG7</accession>
<comment type="caution">
    <text evidence="3">The sequence shown here is derived from an EMBL/GenBank/DDBJ whole genome shotgun (WGS) entry which is preliminary data.</text>
</comment>
<dbReference type="SUPFAM" id="SSF101447">
    <property type="entry name" value="Formin homology 2 domain (FH2 domain)"/>
    <property type="match status" value="1"/>
</dbReference>
<feature type="compositionally biased region" description="Basic and acidic residues" evidence="2">
    <location>
        <begin position="499"/>
        <end position="515"/>
    </location>
</feature>
<feature type="coiled-coil region" evidence="1">
    <location>
        <begin position="342"/>
        <end position="369"/>
    </location>
</feature>
<sequence>GGPPPPPPPPGMGGPPPPPPPPGMGGPPPPPMMGMRPPGPASPFTPPPAQLPHGMKMKKKYAPENQMKRANWNKINVKNLSEDAFWVKANEEKLEDPDIFKALQENFASKVISKKLDLDGAKKPAKKGKDLRVLDMKASQNLSIMLGSMKISYLEIKRRIMELDEEHLSSEMLESLIKNMPEPDQMKKLAEIPKEEHADLGEAEQFAVIMSSIKRLPPRLRSITFKLQFSELVADVKPDIVAVTAACEEVKQSGKFSKLLELILLMGNYMNAGSRNAQSLGFEMNYLTKLANTKSADNKTTLLHFLVQTVEEKYPDIMSFTEELIHIDQAARVSEETVVKSLKSMEKNIKDLELDLKNYKQQSDNDRFQEVMGNFVNGAKEQVEVLSSMHKKMEQLFLQMSKFYTFDPKKYGMEEFFGDLKAFKASFIKAGKDNAKLRETEEKIRRAKEAKERSDREKKEKQMRKKAIVDMTADDDQEGVMDNLMEALKTGMAFNVNRTRGERRTPRAAGAERRAQLARSRSRQNVLSPDASMNVSSEMNFDELGASPANVRPKRTRVPRNSASSNYDRERPSPEKVQISNGGTGDTEADDLLRRLREL</sequence>
<dbReference type="Gene3D" id="1.20.58.2220">
    <property type="entry name" value="Formin, FH2 domain"/>
    <property type="match status" value="1"/>
</dbReference>
<feature type="region of interest" description="Disordered" evidence="2">
    <location>
        <begin position="495"/>
        <end position="599"/>
    </location>
</feature>
<evidence type="ECO:0000313" key="4">
    <source>
        <dbReference type="Proteomes" id="UP000749559"/>
    </source>
</evidence>
<dbReference type="InterPro" id="IPR015425">
    <property type="entry name" value="FH2_Formin"/>
</dbReference>
<name>A0A8J1THG7_OWEFU</name>
<feature type="region of interest" description="Disordered" evidence="2">
    <location>
        <begin position="444"/>
        <end position="466"/>
    </location>
</feature>
<reference evidence="3" key="1">
    <citation type="submission" date="2022-03" db="EMBL/GenBank/DDBJ databases">
        <authorList>
            <person name="Martin C."/>
        </authorList>
    </citation>
    <scope>NUCLEOTIDE SEQUENCE</scope>
</reference>
<dbReference type="InterPro" id="IPR051412">
    <property type="entry name" value="Formin_Homology_Diaphanous_sf"/>
</dbReference>
<dbReference type="PANTHER" id="PTHR45691:SF6">
    <property type="entry name" value="PROTEIN DIAPHANOUS"/>
    <property type="match status" value="1"/>
</dbReference>
<keyword evidence="4" id="KW-1185">Reference proteome</keyword>
<dbReference type="EMBL" id="CAIIXF020000002">
    <property type="protein sequence ID" value="CAH1777866.1"/>
    <property type="molecule type" value="Genomic_DNA"/>
</dbReference>